<comment type="subcellular location">
    <subcellularLocation>
        <location evidence="2">Cell membrane</location>
        <topology evidence="2">Multi-pass membrane protein</topology>
    </subcellularLocation>
</comment>
<dbReference type="InterPro" id="IPR036890">
    <property type="entry name" value="HATPase_C_sf"/>
</dbReference>
<dbReference type="PANTHER" id="PTHR45528:SF12">
    <property type="entry name" value="SENSOR HISTIDINE KINASE ARSS"/>
    <property type="match status" value="1"/>
</dbReference>
<evidence type="ECO:0000256" key="13">
    <source>
        <dbReference type="ARBA" id="ARBA00023136"/>
    </source>
</evidence>
<dbReference type="EC" id="2.7.13.3" evidence="3"/>
<gene>
    <name evidence="17" type="ORF">C273_00075</name>
</gene>
<evidence type="ECO:0000256" key="5">
    <source>
        <dbReference type="ARBA" id="ARBA00022553"/>
    </source>
</evidence>
<keyword evidence="6" id="KW-0808">Transferase</keyword>
<dbReference type="Gene3D" id="1.10.287.130">
    <property type="match status" value="1"/>
</dbReference>
<dbReference type="FunFam" id="3.30.565.10:FF:000006">
    <property type="entry name" value="Sensor histidine kinase WalK"/>
    <property type="match status" value="1"/>
</dbReference>
<dbReference type="InterPro" id="IPR050398">
    <property type="entry name" value="HssS/ArlS-like"/>
</dbReference>
<evidence type="ECO:0000259" key="16">
    <source>
        <dbReference type="PROSITE" id="PS50885"/>
    </source>
</evidence>
<accession>K9B6G0</accession>
<evidence type="ECO:0000256" key="10">
    <source>
        <dbReference type="ARBA" id="ARBA00022840"/>
    </source>
</evidence>
<evidence type="ECO:0000256" key="3">
    <source>
        <dbReference type="ARBA" id="ARBA00012438"/>
    </source>
</evidence>
<keyword evidence="4" id="KW-1003">Cell membrane</keyword>
<dbReference type="SUPFAM" id="SSF158472">
    <property type="entry name" value="HAMP domain-like"/>
    <property type="match status" value="1"/>
</dbReference>
<dbReference type="Pfam" id="PF00512">
    <property type="entry name" value="HisKA"/>
    <property type="match status" value="1"/>
</dbReference>
<dbReference type="Gene3D" id="6.10.340.10">
    <property type="match status" value="1"/>
</dbReference>
<evidence type="ECO:0000256" key="12">
    <source>
        <dbReference type="ARBA" id="ARBA00023012"/>
    </source>
</evidence>
<dbReference type="CDD" id="cd00082">
    <property type="entry name" value="HisKA"/>
    <property type="match status" value="1"/>
</dbReference>
<comment type="catalytic activity">
    <reaction evidence="1">
        <text>ATP + protein L-histidine = ADP + protein N-phospho-L-histidine.</text>
        <dbReference type="EC" id="2.7.13.3"/>
    </reaction>
</comment>
<evidence type="ECO:0000256" key="8">
    <source>
        <dbReference type="ARBA" id="ARBA00022741"/>
    </source>
</evidence>
<organism evidence="17 18">
    <name type="scientific">Staphylococcus massiliensis S46</name>
    <dbReference type="NCBI Taxonomy" id="1229783"/>
    <lineage>
        <taxon>Bacteria</taxon>
        <taxon>Bacillati</taxon>
        <taxon>Bacillota</taxon>
        <taxon>Bacilli</taxon>
        <taxon>Bacillales</taxon>
        <taxon>Staphylococcaceae</taxon>
        <taxon>Staphylococcus</taxon>
    </lineage>
</organism>
<evidence type="ECO:0000256" key="14">
    <source>
        <dbReference type="SAM" id="Phobius"/>
    </source>
</evidence>
<dbReference type="InterPro" id="IPR005467">
    <property type="entry name" value="His_kinase_dom"/>
</dbReference>
<reference evidence="17 18" key="1">
    <citation type="journal article" date="2013" name="Genome Announc.">
        <title>Genome Sequence of Staphylococcus massiliensis Strain S46, Isolated from the Surface of Healthy Human Skin.</title>
        <authorList>
            <person name="Srivastav R."/>
            <person name="Singh A."/>
            <person name="Jangir P.K."/>
            <person name="Kumari C."/>
            <person name="Muduli S."/>
            <person name="Sharma R."/>
        </authorList>
    </citation>
    <scope>NUCLEOTIDE SEQUENCE [LARGE SCALE GENOMIC DNA]</scope>
    <source>
        <strain evidence="17 18">S46</strain>
    </source>
</reference>
<keyword evidence="8" id="KW-0547">Nucleotide-binding</keyword>
<dbReference type="CDD" id="cd00075">
    <property type="entry name" value="HATPase"/>
    <property type="match status" value="1"/>
</dbReference>
<evidence type="ECO:0000256" key="9">
    <source>
        <dbReference type="ARBA" id="ARBA00022777"/>
    </source>
</evidence>
<dbReference type="InterPro" id="IPR003660">
    <property type="entry name" value="HAMP_dom"/>
</dbReference>
<comment type="caution">
    <text evidence="17">The sequence shown here is derived from an EMBL/GenBank/DDBJ whole genome shotgun (WGS) entry which is preliminary data.</text>
</comment>
<evidence type="ECO:0000256" key="7">
    <source>
        <dbReference type="ARBA" id="ARBA00022692"/>
    </source>
</evidence>
<evidence type="ECO:0000259" key="15">
    <source>
        <dbReference type="PROSITE" id="PS50109"/>
    </source>
</evidence>
<dbReference type="GO" id="GO:0005886">
    <property type="term" value="C:plasma membrane"/>
    <property type="evidence" value="ECO:0007669"/>
    <property type="project" value="UniProtKB-SubCell"/>
</dbReference>
<keyword evidence="12" id="KW-0902">Two-component regulatory system</keyword>
<dbReference type="Proteomes" id="UP000009885">
    <property type="component" value="Unassembled WGS sequence"/>
</dbReference>
<feature type="transmembrane region" description="Helical" evidence="14">
    <location>
        <begin position="7"/>
        <end position="30"/>
    </location>
</feature>
<keyword evidence="13 14" id="KW-0472">Membrane</keyword>
<dbReference type="CDD" id="cd06225">
    <property type="entry name" value="HAMP"/>
    <property type="match status" value="1"/>
</dbReference>
<dbReference type="PROSITE" id="PS50885">
    <property type="entry name" value="HAMP"/>
    <property type="match status" value="1"/>
</dbReference>
<dbReference type="SMART" id="SM00387">
    <property type="entry name" value="HATPase_c"/>
    <property type="match status" value="1"/>
</dbReference>
<dbReference type="GO" id="GO:0005524">
    <property type="term" value="F:ATP binding"/>
    <property type="evidence" value="ECO:0007669"/>
    <property type="project" value="UniProtKB-KW"/>
</dbReference>
<evidence type="ECO:0000256" key="6">
    <source>
        <dbReference type="ARBA" id="ARBA00022679"/>
    </source>
</evidence>
<dbReference type="SUPFAM" id="SSF55874">
    <property type="entry name" value="ATPase domain of HSP90 chaperone/DNA topoisomerase II/histidine kinase"/>
    <property type="match status" value="1"/>
</dbReference>
<evidence type="ECO:0000313" key="18">
    <source>
        <dbReference type="Proteomes" id="UP000009885"/>
    </source>
</evidence>
<name>K9B6G0_9STAP</name>
<keyword evidence="7 14" id="KW-0812">Transmembrane</keyword>
<dbReference type="InterPro" id="IPR036097">
    <property type="entry name" value="HisK_dim/P_sf"/>
</dbReference>
<feature type="transmembrane region" description="Helical" evidence="14">
    <location>
        <begin position="151"/>
        <end position="170"/>
    </location>
</feature>
<dbReference type="STRING" id="1229783.C273_00075"/>
<keyword evidence="5" id="KW-0597">Phosphoprotein</keyword>
<dbReference type="SMART" id="SM00388">
    <property type="entry name" value="HisKA"/>
    <property type="match status" value="1"/>
</dbReference>
<dbReference type="Pfam" id="PF02518">
    <property type="entry name" value="HATPase_c"/>
    <property type="match status" value="1"/>
</dbReference>
<keyword evidence="11 14" id="KW-1133">Transmembrane helix</keyword>
<dbReference type="InterPro" id="IPR004358">
    <property type="entry name" value="Sig_transdc_His_kin-like_C"/>
</dbReference>
<sequence>MKLGTRIQLYTTVTTIFVIICTNIVVYFTYKHYALNDEIGQLENRAVNIMKEIKNDDARDIQTEAIIQSHILSDGYISIVDKKDHSIMQISTDVKYKNLARPFQNRQYQKIVHTKDNHFALVSIPLIWKNGEVVNLQIFENVNFKYDSFSTLRWILLLSSLMLLVIIYVLNRIITSVITNPIHHLIDKMHEIERTNNYSHIDVNERDSKELKALSVSFNDMMDELKSHDERQQVFIMNASHELKTPITVIHSYSKMLKRFGKTKPDILEEGLTAIHDEGLKMKYLTEQLLDFTNYTHSEQALNFKRENLTKLTSEIVTTLDHVYDTEVKFEGPEEDVYTCIDKKSYQQLMRIFLDNAYKYSEDVIRVVMEETKTHIYVHIVDKGIGIPEADIPHTFTRFYRVDKARARQTGGTGLGLAIAKEIAKNNQIQLHVKSELTVGTTFTLEINKGVQHETLS</sequence>
<dbReference type="eggNOG" id="COG5002">
    <property type="taxonomic scope" value="Bacteria"/>
</dbReference>
<dbReference type="RefSeq" id="WP_009381579.1">
    <property type="nucleotide sequence ID" value="NZ_AMSQ01000001.1"/>
</dbReference>
<proteinExistence type="predicted"/>
<evidence type="ECO:0000256" key="1">
    <source>
        <dbReference type="ARBA" id="ARBA00000085"/>
    </source>
</evidence>
<evidence type="ECO:0000256" key="2">
    <source>
        <dbReference type="ARBA" id="ARBA00004651"/>
    </source>
</evidence>
<evidence type="ECO:0000256" key="11">
    <source>
        <dbReference type="ARBA" id="ARBA00022989"/>
    </source>
</evidence>
<dbReference type="Gene3D" id="3.30.565.10">
    <property type="entry name" value="Histidine kinase-like ATPase, C-terminal domain"/>
    <property type="match status" value="1"/>
</dbReference>
<keyword evidence="10" id="KW-0067">ATP-binding</keyword>
<dbReference type="GO" id="GO:0000155">
    <property type="term" value="F:phosphorelay sensor kinase activity"/>
    <property type="evidence" value="ECO:0007669"/>
    <property type="project" value="InterPro"/>
</dbReference>
<dbReference type="OrthoDB" id="9786919at2"/>
<evidence type="ECO:0000256" key="4">
    <source>
        <dbReference type="ARBA" id="ARBA00022475"/>
    </source>
</evidence>
<dbReference type="InterPro" id="IPR003594">
    <property type="entry name" value="HATPase_dom"/>
</dbReference>
<dbReference type="SMART" id="SM00304">
    <property type="entry name" value="HAMP"/>
    <property type="match status" value="1"/>
</dbReference>
<protein>
    <recommendedName>
        <fullName evidence="3">histidine kinase</fullName>
        <ecNumber evidence="3">2.7.13.3</ecNumber>
    </recommendedName>
</protein>
<dbReference type="InterPro" id="IPR003661">
    <property type="entry name" value="HisK_dim/P_dom"/>
</dbReference>
<dbReference type="PROSITE" id="PS50109">
    <property type="entry name" value="HIS_KIN"/>
    <property type="match status" value="1"/>
</dbReference>
<keyword evidence="18" id="KW-1185">Reference proteome</keyword>
<dbReference type="PRINTS" id="PR00344">
    <property type="entry name" value="BCTRLSENSOR"/>
</dbReference>
<feature type="domain" description="HAMP" evidence="16">
    <location>
        <begin position="176"/>
        <end position="230"/>
    </location>
</feature>
<dbReference type="EMBL" id="AMSQ01000001">
    <property type="protein sequence ID" value="EKU50372.1"/>
    <property type="molecule type" value="Genomic_DNA"/>
</dbReference>
<feature type="domain" description="Histidine kinase" evidence="15">
    <location>
        <begin position="238"/>
        <end position="451"/>
    </location>
</feature>
<dbReference type="PATRIC" id="fig|1229783.3.peg.16"/>
<dbReference type="AlphaFoldDB" id="K9B6G0"/>
<dbReference type="SUPFAM" id="SSF47384">
    <property type="entry name" value="Homodimeric domain of signal transducing histidine kinase"/>
    <property type="match status" value="1"/>
</dbReference>
<dbReference type="PANTHER" id="PTHR45528">
    <property type="entry name" value="SENSOR HISTIDINE KINASE CPXA"/>
    <property type="match status" value="1"/>
</dbReference>
<evidence type="ECO:0000313" key="17">
    <source>
        <dbReference type="EMBL" id="EKU50372.1"/>
    </source>
</evidence>
<keyword evidence="9 17" id="KW-0418">Kinase</keyword>